<dbReference type="RefSeq" id="WP_184192907.1">
    <property type="nucleotide sequence ID" value="NZ_JACHGW010000001.1"/>
</dbReference>
<dbReference type="SMART" id="SM00028">
    <property type="entry name" value="TPR"/>
    <property type="match status" value="3"/>
</dbReference>
<comment type="caution">
    <text evidence="2">The sequence shown here is derived from an EMBL/GenBank/DDBJ whole genome shotgun (WGS) entry which is preliminary data.</text>
</comment>
<dbReference type="PROSITE" id="PS50076">
    <property type="entry name" value="DNAJ_2"/>
    <property type="match status" value="1"/>
</dbReference>
<evidence type="ECO:0000313" key="3">
    <source>
        <dbReference type="Proteomes" id="UP000520814"/>
    </source>
</evidence>
<organism evidence="2 3">
    <name type="scientific">Armatimonas rosea</name>
    <dbReference type="NCBI Taxonomy" id="685828"/>
    <lineage>
        <taxon>Bacteria</taxon>
        <taxon>Bacillati</taxon>
        <taxon>Armatimonadota</taxon>
        <taxon>Armatimonadia</taxon>
        <taxon>Armatimonadales</taxon>
        <taxon>Armatimonadaceae</taxon>
        <taxon>Armatimonas</taxon>
    </lineage>
</organism>
<feature type="domain" description="J" evidence="1">
    <location>
        <begin position="9"/>
        <end position="68"/>
    </location>
</feature>
<reference evidence="2 3" key="1">
    <citation type="submission" date="2020-08" db="EMBL/GenBank/DDBJ databases">
        <title>Genomic Encyclopedia of Type Strains, Phase IV (KMG-IV): sequencing the most valuable type-strain genomes for metagenomic binning, comparative biology and taxonomic classification.</title>
        <authorList>
            <person name="Goeker M."/>
        </authorList>
    </citation>
    <scope>NUCLEOTIDE SEQUENCE [LARGE SCALE GENOMIC DNA]</scope>
    <source>
        <strain evidence="2 3">DSM 23562</strain>
    </source>
</reference>
<keyword evidence="3" id="KW-1185">Reference proteome</keyword>
<evidence type="ECO:0000259" key="1">
    <source>
        <dbReference type="PROSITE" id="PS50076"/>
    </source>
</evidence>
<evidence type="ECO:0000313" key="2">
    <source>
        <dbReference type="EMBL" id="MBB6049296.1"/>
    </source>
</evidence>
<dbReference type="Gene3D" id="1.25.40.10">
    <property type="entry name" value="Tetratricopeptide repeat domain"/>
    <property type="match status" value="1"/>
</dbReference>
<dbReference type="EMBL" id="JACHGW010000001">
    <property type="protein sequence ID" value="MBB6049296.1"/>
    <property type="molecule type" value="Genomic_DNA"/>
</dbReference>
<dbReference type="SUPFAM" id="SSF46565">
    <property type="entry name" value="Chaperone J-domain"/>
    <property type="match status" value="1"/>
</dbReference>
<dbReference type="Gene3D" id="1.10.287.110">
    <property type="entry name" value="DnaJ domain"/>
    <property type="match status" value="1"/>
</dbReference>
<accession>A0A7W9SMD4</accession>
<protein>
    <submittedName>
        <fullName evidence="2">Curved DNA-binding protein CbpA</fullName>
    </submittedName>
</protein>
<dbReference type="GO" id="GO:0003677">
    <property type="term" value="F:DNA binding"/>
    <property type="evidence" value="ECO:0007669"/>
    <property type="project" value="UniProtKB-KW"/>
</dbReference>
<dbReference type="InterPro" id="IPR019734">
    <property type="entry name" value="TPR_rpt"/>
</dbReference>
<keyword evidence="2" id="KW-0238">DNA-binding</keyword>
<dbReference type="Proteomes" id="UP000520814">
    <property type="component" value="Unassembled WGS sequence"/>
</dbReference>
<gene>
    <name evidence="2" type="ORF">HNQ39_001058</name>
</gene>
<sequence>MSETTYETSLYDTLEVPETATQDEIQQAYFRLVRLCPPQRDPERYQALNEARNTLLDPQRRSEYDQTRRSGPRVRVLVDQAALAIDRDPQKALSLLKSAVMLAPDLPRPRLLLTQLLMRNRDYVLAERQYQWLLRRTPNDEALRCKLARCYLFQQKPAEAEAELKRVLELNEAHYDAQLLLARIYRSQGRTRELIEALEEAIFMDQEEDFSDFNALLQLVMVYIQNEDEKNAALTAHRLLDVIPADKVGIAADAFIRTAELFLNEEYYVWTRQLLLHLQELPLADEDPRRVRFGELIHKSEIQQEIVRLSKDLLCVGPIQQCFLTLYQDKSSDNIRQSRMSSALERIQRETEALPRQVLQQLAYIRREYPLISVEQDAFLGTLCQRALHCQAVAEMQTIARPTHMPAPSPAPVAKEARRGGLFGRILSAR</sequence>
<dbReference type="InterPro" id="IPR001623">
    <property type="entry name" value="DnaJ_domain"/>
</dbReference>
<dbReference type="Pfam" id="PF00226">
    <property type="entry name" value="DnaJ"/>
    <property type="match status" value="1"/>
</dbReference>
<dbReference type="AlphaFoldDB" id="A0A7W9SMD4"/>
<name>A0A7W9SMD4_ARMRO</name>
<dbReference type="InterPro" id="IPR011990">
    <property type="entry name" value="TPR-like_helical_dom_sf"/>
</dbReference>
<dbReference type="Pfam" id="PF13181">
    <property type="entry name" value="TPR_8"/>
    <property type="match status" value="1"/>
</dbReference>
<dbReference type="SMART" id="SM00271">
    <property type="entry name" value="DnaJ"/>
    <property type="match status" value="1"/>
</dbReference>
<dbReference type="CDD" id="cd06257">
    <property type="entry name" value="DnaJ"/>
    <property type="match status" value="1"/>
</dbReference>
<dbReference type="InterPro" id="IPR036869">
    <property type="entry name" value="J_dom_sf"/>
</dbReference>
<proteinExistence type="predicted"/>
<dbReference type="Pfam" id="PF14559">
    <property type="entry name" value="TPR_19"/>
    <property type="match status" value="1"/>
</dbReference>
<dbReference type="SUPFAM" id="SSF48452">
    <property type="entry name" value="TPR-like"/>
    <property type="match status" value="1"/>
</dbReference>